<dbReference type="InterPro" id="IPR011029">
    <property type="entry name" value="DEATH-like_dom_sf"/>
</dbReference>
<dbReference type="CDD" id="cd01670">
    <property type="entry name" value="Death"/>
    <property type="match status" value="1"/>
</dbReference>
<feature type="region of interest" description="Disordered" evidence="1">
    <location>
        <begin position="1"/>
        <end position="35"/>
    </location>
</feature>
<dbReference type="InParanoid" id="A0A1X7SE95"/>
<organism evidence="3">
    <name type="scientific">Amphimedon queenslandica</name>
    <name type="common">Sponge</name>
    <dbReference type="NCBI Taxonomy" id="400682"/>
    <lineage>
        <taxon>Eukaryota</taxon>
        <taxon>Metazoa</taxon>
        <taxon>Porifera</taxon>
        <taxon>Demospongiae</taxon>
        <taxon>Heteroscleromorpha</taxon>
        <taxon>Haplosclerida</taxon>
        <taxon>Niphatidae</taxon>
        <taxon>Amphimedon</taxon>
    </lineage>
</organism>
<evidence type="ECO:0000256" key="1">
    <source>
        <dbReference type="SAM" id="MobiDB-lite"/>
    </source>
</evidence>
<dbReference type="SUPFAM" id="SSF47986">
    <property type="entry name" value="DEATH domain"/>
    <property type="match status" value="1"/>
</dbReference>
<dbReference type="PROSITE" id="PS50017">
    <property type="entry name" value="DEATH_DOMAIN"/>
    <property type="match status" value="1"/>
</dbReference>
<feature type="domain" description="Death" evidence="2">
    <location>
        <begin position="83"/>
        <end position="160"/>
    </location>
</feature>
<accession>A0A1X7SE95</accession>
<dbReference type="GO" id="GO:0007165">
    <property type="term" value="P:signal transduction"/>
    <property type="evidence" value="ECO:0007669"/>
    <property type="project" value="InterPro"/>
</dbReference>
<sequence>MRLPQTYSVQAFKNKPSSSTKKAGLAPPTLTRSDHVGVVTEPRPSLQNLSSMASPERADNTNQLQITDLTKVLQLLKRHGYSGTTYYELGLFFGLSPATLDIITKNNRDDVKSCLRECLTKWLEKADKIQETKGGPSIYSLVSALRELEQKAVADKIDKE</sequence>
<proteinExistence type="predicted"/>
<feature type="compositionally biased region" description="Polar residues" evidence="1">
    <location>
        <begin position="1"/>
        <end position="21"/>
    </location>
</feature>
<protein>
    <recommendedName>
        <fullName evidence="2">Death domain-containing protein</fullName>
    </recommendedName>
</protein>
<dbReference type="Pfam" id="PF00531">
    <property type="entry name" value="Death"/>
    <property type="match status" value="1"/>
</dbReference>
<name>A0A1X7SE95_AMPQE</name>
<evidence type="ECO:0000259" key="2">
    <source>
        <dbReference type="PROSITE" id="PS50017"/>
    </source>
</evidence>
<reference evidence="3" key="1">
    <citation type="submission" date="2017-05" db="UniProtKB">
        <authorList>
            <consortium name="EnsemblMetazoa"/>
        </authorList>
    </citation>
    <scope>IDENTIFICATION</scope>
</reference>
<dbReference type="InterPro" id="IPR000488">
    <property type="entry name" value="Death_dom"/>
</dbReference>
<dbReference type="EnsemblMetazoa" id="Aqu2.1.00375_001">
    <property type="protein sequence ID" value="Aqu2.1.00375_001"/>
    <property type="gene ID" value="Aqu2.1.00375"/>
</dbReference>
<dbReference type="Gene3D" id="1.10.533.10">
    <property type="entry name" value="Death Domain, Fas"/>
    <property type="match status" value="1"/>
</dbReference>
<dbReference type="AlphaFoldDB" id="A0A1X7SE95"/>
<evidence type="ECO:0000313" key="3">
    <source>
        <dbReference type="EnsemblMetazoa" id="Aqu2.1.00375_001"/>
    </source>
</evidence>